<dbReference type="NCBIfam" id="NF007214">
    <property type="entry name" value="PRK09636.1"/>
    <property type="match status" value="1"/>
</dbReference>
<dbReference type="Gene3D" id="1.10.1740.10">
    <property type="match status" value="1"/>
</dbReference>
<dbReference type="InterPro" id="IPR014303">
    <property type="entry name" value="RNA_pol_sigma-70_ECF"/>
</dbReference>
<dbReference type="InterPro" id="IPR014284">
    <property type="entry name" value="RNA_pol_sigma-70_dom"/>
</dbReference>
<protein>
    <submittedName>
        <fullName evidence="9">RNA polymerase sigma-70 factor</fullName>
    </submittedName>
</protein>
<evidence type="ECO:0000259" key="7">
    <source>
        <dbReference type="Pfam" id="PF04542"/>
    </source>
</evidence>
<gene>
    <name evidence="9" type="ORF">JK358_09070</name>
</gene>
<keyword evidence="5" id="KW-0238">DNA-binding</keyword>
<comment type="subunit">
    <text evidence="2">Interacts transiently with the RNA polymerase catalytic core formed by RpoA, RpoB, RpoC and RpoZ (2 alpha, 1 beta, 1 beta' and 1 omega subunit) to form the RNA polymerase holoenzyme that can initiate transcription.</text>
</comment>
<evidence type="ECO:0000256" key="5">
    <source>
        <dbReference type="ARBA" id="ARBA00023125"/>
    </source>
</evidence>
<keyword evidence="4" id="KW-0731">Sigma factor</keyword>
<dbReference type="Gene3D" id="3.10.450.50">
    <property type="match status" value="1"/>
</dbReference>
<accession>A0ABS1M1L8</accession>
<feature type="domain" description="RNA polymerase sigma-70 region 2" evidence="7">
    <location>
        <begin position="16"/>
        <end position="80"/>
    </location>
</feature>
<dbReference type="PANTHER" id="PTHR30173">
    <property type="entry name" value="SIGMA 19 FACTOR"/>
    <property type="match status" value="1"/>
</dbReference>
<dbReference type="Pfam" id="PF04542">
    <property type="entry name" value="Sigma70_r2"/>
    <property type="match status" value="1"/>
</dbReference>
<comment type="caution">
    <text evidence="9">The sequence shown here is derived from an EMBL/GenBank/DDBJ whole genome shotgun (WGS) entry which is preliminary data.</text>
</comment>
<dbReference type="NCBIfam" id="TIGR02937">
    <property type="entry name" value="sigma70-ECF"/>
    <property type="match status" value="1"/>
</dbReference>
<keyword evidence="6" id="KW-0804">Transcription</keyword>
<feature type="domain" description="RNA polymerase sigma factor 70 region 4 type 2" evidence="8">
    <location>
        <begin position="112"/>
        <end position="163"/>
    </location>
</feature>
<evidence type="ECO:0000256" key="6">
    <source>
        <dbReference type="ARBA" id="ARBA00023163"/>
    </source>
</evidence>
<evidence type="ECO:0000256" key="4">
    <source>
        <dbReference type="ARBA" id="ARBA00023082"/>
    </source>
</evidence>
<evidence type="ECO:0000259" key="8">
    <source>
        <dbReference type="Pfam" id="PF08281"/>
    </source>
</evidence>
<dbReference type="SUPFAM" id="SSF54427">
    <property type="entry name" value="NTF2-like"/>
    <property type="match status" value="1"/>
</dbReference>
<dbReference type="Gene3D" id="1.10.10.10">
    <property type="entry name" value="Winged helix-like DNA-binding domain superfamily/Winged helix DNA-binding domain"/>
    <property type="match status" value="1"/>
</dbReference>
<dbReference type="Proteomes" id="UP000602198">
    <property type="component" value="Unassembled WGS sequence"/>
</dbReference>
<dbReference type="SUPFAM" id="SSF88659">
    <property type="entry name" value="Sigma3 and sigma4 domains of RNA polymerase sigma factors"/>
    <property type="match status" value="1"/>
</dbReference>
<name>A0ABS1M1L8_9NOCA</name>
<keyword evidence="10" id="KW-1185">Reference proteome</keyword>
<dbReference type="PANTHER" id="PTHR30173:SF36">
    <property type="entry name" value="ECF RNA POLYMERASE SIGMA FACTOR SIGJ"/>
    <property type="match status" value="1"/>
</dbReference>
<evidence type="ECO:0000256" key="2">
    <source>
        <dbReference type="ARBA" id="ARBA00011344"/>
    </source>
</evidence>
<dbReference type="InterPro" id="IPR013324">
    <property type="entry name" value="RNA_pol_sigma_r3/r4-like"/>
</dbReference>
<organism evidence="9 10">
    <name type="scientific">Nocardia acididurans</name>
    <dbReference type="NCBI Taxonomy" id="2802282"/>
    <lineage>
        <taxon>Bacteria</taxon>
        <taxon>Bacillati</taxon>
        <taxon>Actinomycetota</taxon>
        <taxon>Actinomycetes</taxon>
        <taxon>Mycobacteriales</taxon>
        <taxon>Nocardiaceae</taxon>
        <taxon>Nocardia</taxon>
    </lineage>
</organism>
<evidence type="ECO:0000313" key="10">
    <source>
        <dbReference type="Proteomes" id="UP000602198"/>
    </source>
</evidence>
<keyword evidence="3" id="KW-0805">Transcription regulation</keyword>
<dbReference type="InterPro" id="IPR013325">
    <property type="entry name" value="RNA_pol_sigma_r2"/>
</dbReference>
<evidence type="ECO:0000256" key="3">
    <source>
        <dbReference type="ARBA" id="ARBA00023015"/>
    </source>
</evidence>
<dbReference type="InterPro" id="IPR013249">
    <property type="entry name" value="RNA_pol_sigma70_r4_t2"/>
</dbReference>
<dbReference type="InterPro" id="IPR007627">
    <property type="entry name" value="RNA_pol_sigma70_r2"/>
</dbReference>
<reference evidence="9 10" key="1">
    <citation type="submission" date="2021-01" db="EMBL/GenBank/DDBJ databases">
        <title>WGS of actinomycetes isolated from Thailand.</title>
        <authorList>
            <person name="Thawai C."/>
        </authorList>
    </citation>
    <scope>NUCLEOTIDE SEQUENCE [LARGE SCALE GENOMIC DNA]</scope>
    <source>
        <strain evidence="9 10">LPG 2</strain>
    </source>
</reference>
<dbReference type="SUPFAM" id="SSF88946">
    <property type="entry name" value="Sigma2 domain of RNA polymerase sigma factors"/>
    <property type="match status" value="1"/>
</dbReference>
<dbReference type="InterPro" id="IPR032710">
    <property type="entry name" value="NTF2-like_dom_sf"/>
</dbReference>
<dbReference type="InterPro" id="IPR052704">
    <property type="entry name" value="ECF_Sigma-70_Domain"/>
</dbReference>
<dbReference type="CDD" id="cd06171">
    <property type="entry name" value="Sigma70_r4"/>
    <property type="match status" value="1"/>
</dbReference>
<evidence type="ECO:0000256" key="1">
    <source>
        <dbReference type="ARBA" id="ARBA00010641"/>
    </source>
</evidence>
<dbReference type="InterPro" id="IPR036388">
    <property type="entry name" value="WH-like_DNA-bd_sf"/>
</dbReference>
<evidence type="ECO:0000313" key="9">
    <source>
        <dbReference type="EMBL" id="MBL1074547.1"/>
    </source>
</evidence>
<dbReference type="EMBL" id="JAERRJ010000003">
    <property type="protein sequence ID" value="MBL1074547.1"/>
    <property type="molecule type" value="Genomic_DNA"/>
</dbReference>
<dbReference type="Pfam" id="PF08281">
    <property type="entry name" value="Sigma70_r4_2"/>
    <property type="match status" value="1"/>
</dbReference>
<comment type="similarity">
    <text evidence="1">Belongs to the sigma-70 factor family. ECF subfamily.</text>
</comment>
<dbReference type="NCBIfam" id="TIGR02957">
    <property type="entry name" value="SigX4"/>
    <property type="match status" value="1"/>
</dbReference>
<proteinExistence type="inferred from homology"/>
<sequence length="301" mass="32944">MGEGVAVLGGGEPEVFDRLRPLLFTVAYELLGSAADAEDVLQDSYIRWRDVPAAEVAHPRAYLTKVVTRQALNHLRTVQRRREEYVGSWLPEPIRTEHDASHDVLLTESVSMAMLLVLETLGPTERAVFLLSEVFGHSLTEIADMIDKNDAAVRQIAHRARAHVRSRHRRFAADNATSRAVIGTFLTAVRTGDVQALMDVLAPDVVQISDGGGKVTAARRPVTGAAPVANYLVGLARKGLAGMTFEFGEYNALPALLLFDSDGKLDTVLIIELDGERIANLYAVRNPDKLGSAQTLRSLRR</sequence>